<dbReference type="PANTHER" id="PTHR12697">
    <property type="entry name" value="PBS LYASE HEAT-LIKE PROTEIN"/>
    <property type="match status" value="1"/>
</dbReference>
<protein>
    <submittedName>
        <fullName evidence="2">HEAT repeat domain-containing protein</fullName>
    </submittedName>
</protein>
<proteinExistence type="predicted"/>
<dbReference type="InterPro" id="IPR011989">
    <property type="entry name" value="ARM-like"/>
</dbReference>
<dbReference type="KEGG" id="pmet:G4Y79_22825"/>
<dbReference type="SMART" id="SM00567">
    <property type="entry name" value="EZ_HEAT"/>
    <property type="match status" value="11"/>
</dbReference>
<evidence type="ECO:0000256" key="1">
    <source>
        <dbReference type="ARBA" id="ARBA00045876"/>
    </source>
</evidence>
<dbReference type="Proteomes" id="UP000594468">
    <property type="component" value="Chromosome"/>
</dbReference>
<dbReference type="Pfam" id="PF13646">
    <property type="entry name" value="HEAT_2"/>
    <property type="match status" value="3"/>
</dbReference>
<dbReference type="PANTHER" id="PTHR12697:SF5">
    <property type="entry name" value="DEOXYHYPUSINE HYDROXYLASE"/>
    <property type="match status" value="1"/>
</dbReference>
<dbReference type="GO" id="GO:0016491">
    <property type="term" value="F:oxidoreductase activity"/>
    <property type="evidence" value="ECO:0007669"/>
    <property type="project" value="TreeGrafter"/>
</dbReference>
<dbReference type="EMBL" id="CP062983">
    <property type="protein sequence ID" value="QPC82485.1"/>
    <property type="molecule type" value="Genomic_DNA"/>
</dbReference>
<dbReference type="Gene3D" id="1.25.10.10">
    <property type="entry name" value="Leucine-rich Repeat Variant"/>
    <property type="match status" value="6"/>
</dbReference>
<dbReference type="InterPro" id="IPR016024">
    <property type="entry name" value="ARM-type_fold"/>
</dbReference>
<dbReference type="SUPFAM" id="SSF48371">
    <property type="entry name" value="ARM repeat"/>
    <property type="match status" value="1"/>
</dbReference>
<dbReference type="RefSeq" id="WP_195170554.1">
    <property type="nucleotide sequence ID" value="NZ_CP062983.1"/>
</dbReference>
<dbReference type="SMART" id="SM00185">
    <property type="entry name" value="ARM"/>
    <property type="match status" value="4"/>
</dbReference>
<dbReference type="AlphaFoldDB" id="A0A7S8IDD8"/>
<accession>A0A7S8IDD8</accession>
<comment type="function">
    <text evidence="1">Catalyzes the hydroxylation of the N(6)-(4-aminobutyl)-L-lysine intermediate produced by deoxyhypusine synthase/DHPS on a critical lysine of the eukaryotic translation initiation factor 5A/eIF-5A. This is the second step of the post-translational modification of that lysine into an unusual amino acid residue named hypusine. Hypusination is unique to mature eIF-5A factor and is essential for its function.</text>
</comment>
<evidence type="ECO:0000313" key="3">
    <source>
        <dbReference type="Proteomes" id="UP000594468"/>
    </source>
</evidence>
<dbReference type="InterPro" id="IPR004155">
    <property type="entry name" value="PBS_lyase_HEAT"/>
</dbReference>
<name>A0A7S8IDD8_9CHLR</name>
<reference evidence="2 3" key="1">
    <citation type="submission" date="2020-02" db="EMBL/GenBank/DDBJ databases">
        <authorList>
            <person name="Zheng R.K."/>
            <person name="Sun C.M."/>
        </authorList>
    </citation>
    <scope>NUCLEOTIDE SEQUENCE [LARGE SCALE GENOMIC DNA]</scope>
    <source>
        <strain evidence="3">rifampicinis</strain>
    </source>
</reference>
<dbReference type="PROSITE" id="PS50077">
    <property type="entry name" value="HEAT_REPEAT"/>
    <property type="match status" value="1"/>
</dbReference>
<dbReference type="InterPro" id="IPR021133">
    <property type="entry name" value="HEAT_type_2"/>
</dbReference>
<evidence type="ECO:0000313" key="2">
    <source>
        <dbReference type="EMBL" id="QPC82485.1"/>
    </source>
</evidence>
<sequence>MMPLNEIDIETLLPLLTSEDVAQRQQAAIALSRVQDARVIVPLMAALDDEDSTVRANAAAGLGENKATESIAALIERLRQDEHDIVRERAAAALAQIGDERAIEPLIDALDDPATWTRNRVIYVLGASGDQRAVDPLIELLDHADLTTQGNAAWALGAIGDVRALNPLIGLLKSKNATVRGNAAWALGELAQPQAIAPLFPLLQDKSPEVRSKAAWAMGSLGELTGETRMVPALLRMLDDHAEIKNGPTTHVIVSQYAAEALMQIGTDEAKAAVEHWRPLAAEQLRPRRIQQLISVLSQTDPDTITAAVEQLVEMGPPTLEPLMEALKSKNVRIRQNAARALGDLHLPQAGPALMIALADTDIGVWSQATAALAKLGKSVVPLLQPALNSSKRLVKMGASLALWRIQREERAFQTLLTALHDEDFVVRGSAIVSLWQQPDERAIATLQIRLQEEEGMMARYVLQALQTIGTPAAQATIAHWMAENQL</sequence>
<dbReference type="Pfam" id="PF00514">
    <property type="entry name" value="Arm"/>
    <property type="match status" value="1"/>
</dbReference>
<keyword evidence="3" id="KW-1185">Reference proteome</keyword>
<gene>
    <name evidence="2" type="ORF">G4Y79_22825</name>
</gene>
<organism evidence="2 3">
    <name type="scientific">Phototrophicus methaneseepsis</name>
    <dbReference type="NCBI Taxonomy" id="2710758"/>
    <lineage>
        <taxon>Bacteria</taxon>
        <taxon>Bacillati</taxon>
        <taxon>Chloroflexota</taxon>
        <taxon>Candidatus Thermofontia</taxon>
        <taxon>Phototrophicales</taxon>
        <taxon>Phototrophicaceae</taxon>
        <taxon>Phototrophicus</taxon>
    </lineage>
</organism>
<dbReference type="InterPro" id="IPR000225">
    <property type="entry name" value="Armadillo"/>
</dbReference>